<evidence type="ECO:0000313" key="8">
    <source>
        <dbReference type="Proteomes" id="UP000301870"/>
    </source>
</evidence>
<dbReference type="AlphaFoldDB" id="A0A9J7EJ51"/>
<evidence type="ECO:0000259" key="7">
    <source>
        <dbReference type="PROSITE" id="PS51285"/>
    </source>
</evidence>
<sequence length="347" mass="40287">MPKYFPQQQEDHKRFLDVLKDEFAKKFSEPPTETKTPDDYDRIKAIGNGAYGEVFLVRDKCTFNYHAMKVVDKGIVVQRKHVKHLILEKEILRCVKFPFIVSLDYAFKDNMYLYFILPFVSGGEMFTYLQKYGSFSENLAIFYVGQLVLALEYLHHCHIIHRDIKPENILIETTGYIKLCDFGFCKIIKKKTWTLCGTPEYLAPEIIMSRGYNFAVDWWAVGILIFEMIVGNPPFFASDPSKLYEKVLDGQFKCPRTMTNDCKSILKGFLQVDPTRRLGTQKEGAFGVKTHPWFKDLDWTNLLNQKISPPFVPDPQGPGETSNFPDIVQTKLRKIDTCLFAEEFKDF</sequence>
<dbReference type="SMART" id="SM00133">
    <property type="entry name" value="S_TK_X"/>
    <property type="match status" value="1"/>
</dbReference>
<dbReference type="PROSITE" id="PS51285">
    <property type="entry name" value="AGC_KINASE_CTER"/>
    <property type="match status" value="1"/>
</dbReference>
<name>A0A9J7EJ51_SPOLT</name>
<dbReference type="KEGG" id="sliu:111358509"/>
<evidence type="ECO:0000313" key="9">
    <source>
        <dbReference type="RefSeq" id="XP_022829447.1"/>
    </source>
</evidence>
<evidence type="ECO:0000259" key="6">
    <source>
        <dbReference type="PROSITE" id="PS50011"/>
    </source>
</evidence>
<keyword evidence="2" id="KW-0808">Transferase</keyword>
<dbReference type="Proteomes" id="UP000301870">
    <property type="component" value="Chromosome 27"/>
</dbReference>
<keyword evidence="4" id="KW-0418">Kinase</keyword>
<keyword evidence="5" id="KW-0067">ATP-binding</keyword>
<evidence type="ECO:0000256" key="3">
    <source>
        <dbReference type="ARBA" id="ARBA00022741"/>
    </source>
</evidence>
<dbReference type="GO" id="GO:0005952">
    <property type="term" value="C:cAMP-dependent protein kinase complex"/>
    <property type="evidence" value="ECO:0007669"/>
    <property type="project" value="TreeGrafter"/>
</dbReference>
<dbReference type="GO" id="GO:0005634">
    <property type="term" value="C:nucleus"/>
    <property type="evidence" value="ECO:0007669"/>
    <property type="project" value="TreeGrafter"/>
</dbReference>
<dbReference type="SUPFAM" id="SSF56112">
    <property type="entry name" value="Protein kinase-like (PK-like)"/>
    <property type="match status" value="1"/>
</dbReference>
<dbReference type="Gene3D" id="1.10.510.10">
    <property type="entry name" value="Transferase(Phosphotransferase) domain 1"/>
    <property type="match status" value="1"/>
</dbReference>
<dbReference type="Gene3D" id="3.30.200.20">
    <property type="entry name" value="Phosphorylase Kinase, domain 1"/>
    <property type="match status" value="1"/>
</dbReference>
<dbReference type="GO" id="GO:0005524">
    <property type="term" value="F:ATP binding"/>
    <property type="evidence" value="ECO:0007669"/>
    <property type="project" value="UniProtKB-KW"/>
</dbReference>
<protein>
    <submittedName>
        <fullName evidence="9">cAMP-dependent protein kinase catalytic subunit-like</fullName>
    </submittedName>
</protein>
<dbReference type="Pfam" id="PF00069">
    <property type="entry name" value="Pkinase"/>
    <property type="match status" value="1"/>
</dbReference>
<dbReference type="PROSITE" id="PS00108">
    <property type="entry name" value="PROTEIN_KINASE_ST"/>
    <property type="match status" value="1"/>
</dbReference>
<dbReference type="RefSeq" id="XP_022829447.1">
    <property type="nucleotide sequence ID" value="XM_022973679.1"/>
</dbReference>
<keyword evidence="8" id="KW-1185">Reference proteome</keyword>
<evidence type="ECO:0000256" key="2">
    <source>
        <dbReference type="ARBA" id="ARBA00022679"/>
    </source>
</evidence>
<reference evidence="9" key="1">
    <citation type="submission" date="2025-08" db="UniProtKB">
        <authorList>
            <consortium name="RefSeq"/>
        </authorList>
    </citation>
    <scope>IDENTIFICATION</scope>
    <source>
        <strain evidence="9">Ishihara</strain>
        <tissue evidence="9">Whole body</tissue>
    </source>
</reference>
<proteinExistence type="predicted"/>
<dbReference type="OrthoDB" id="63267at2759"/>
<dbReference type="InterPro" id="IPR008271">
    <property type="entry name" value="Ser/Thr_kinase_AS"/>
</dbReference>
<dbReference type="GO" id="GO:0004691">
    <property type="term" value="F:cAMP-dependent protein kinase activity"/>
    <property type="evidence" value="ECO:0007669"/>
    <property type="project" value="TreeGrafter"/>
</dbReference>
<feature type="domain" description="Protein kinase" evidence="6">
    <location>
        <begin position="40"/>
        <end position="294"/>
    </location>
</feature>
<gene>
    <name evidence="9" type="primary">LOC111358509</name>
</gene>
<dbReference type="InterPro" id="IPR000719">
    <property type="entry name" value="Prot_kinase_dom"/>
</dbReference>
<feature type="domain" description="AGC-kinase C-terminal" evidence="7">
    <location>
        <begin position="295"/>
        <end position="347"/>
    </location>
</feature>
<dbReference type="PANTHER" id="PTHR24353:SF153">
    <property type="entry name" value="CAMP-DEPENDENT PROTEIN KINASE CATALYTIC SUBUNIT 1"/>
    <property type="match status" value="1"/>
</dbReference>
<dbReference type="InterPro" id="IPR000961">
    <property type="entry name" value="AGC-kinase_C"/>
</dbReference>
<dbReference type="InterPro" id="IPR011009">
    <property type="entry name" value="Kinase-like_dom_sf"/>
</dbReference>
<keyword evidence="1" id="KW-0723">Serine/threonine-protein kinase</keyword>
<organism evidence="8 9">
    <name type="scientific">Spodoptera litura</name>
    <name type="common">Asian cotton leafworm</name>
    <dbReference type="NCBI Taxonomy" id="69820"/>
    <lineage>
        <taxon>Eukaryota</taxon>
        <taxon>Metazoa</taxon>
        <taxon>Ecdysozoa</taxon>
        <taxon>Arthropoda</taxon>
        <taxon>Hexapoda</taxon>
        <taxon>Insecta</taxon>
        <taxon>Pterygota</taxon>
        <taxon>Neoptera</taxon>
        <taxon>Endopterygota</taxon>
        <taxon>Lepidoptera</taxon>
        <taxon>Glossata</taxon>
        <taxon>Ditrysia</taxon>
        <taxon>Noctuoidea</taxon>
        <taxon>Noctuidae</taxon>
        <taxon>Amphipyrinae</taxon>
        <taxon>Spodoptera</taxon>
    </lineage>
</organism>
<dbReference type="GO" id="GO:0007476">
    <property type="term" value="P:imaginal disc-derived wing morphogenesis"/>
    <property type="evidence" value="ECO:0007669"/>
    <property type="project" value="UniProtKB-ARBA"/>
</dbReference>
<dbReference type="PROSITE" id="PS50011">
    <property type="entry name" value="PROTEIN_KINASE_DOM"/>
    <property type="match status" value="1"/>
</dbReference>
<evidence type="ECO:0000256" key="4">
    <source>
        <dbReference type="ARBA" id="ARBA00022777"/>
    </source>
</evidence>
<dbReference type="SMART" id="SM00220">
    <property type="entry name" value="S_TKc"/>
    <property type="match status" value="1"/>
</dbReference>
<dbReference type="FunFam" id="1.10.510.10:FF:000005">
    <property type="entry name" value="cAMP-dependent protein kinase catalytic subunit alpha"/>
    <property type="match status" value="1"/>
</dbReference>
<dbReference type="PANTHER" id="PTHR24353">
    <property type="entry name" value="CYCLIC NUCLEOTIDE-DEPENDENT PROTEIN KINASE"/>
    <property type="match status" value="1"/>
</dbReference>
<evidence type="ECO:0000256" key="1">
    <source>
        <dbReference type="ARBA" id="ARBA00022527"/>
    </source>
</evidence>
<dbReference type="GeneID" id="111358509"/>
<accession>A0A9J7EJ51</accession>
<keyword evidence="3" id="KW-0547">Nucleotide-binding</keyword>
<dbReference type="GO" id="GO:0005829">
    <property type="term" value="C:cytosol"/>
    <property type="evidence" value="ECO:0007669"/>
    <property type="project" value="TreeGrafter"/>
</dbReference>
<evidence type="ECO:0000256" key="5">
    <source>
        <dbReference type="ARBA" id="ARBA00022840"/>
    </source>
</evidence>